<accession>C4KI23</accession>
<dbReference type="EMBL" id="CP001402">
    <property type="protein sequence ID" value="ACR42237.1"/>
    <property type="molecule type" value="Genomic_DNA"/>
</dbReference>
<dbReference type="KEGG" id="sid:M164_1634"/>
<dbReference type="AlphaFoldDB" id="C4KI23"/>
<evidence type="ECO:0000313" key="2">
    <source>
        <dbReference type="Proteomes" id="UP000001479"/>
    </source>
</evidence>
<name>C4KI23_SACI6</name>
<proteinExistence type="predicted"/>
<dbReference type="Proteomes" id="UP000001479">
    <property type="component" value="Chromosome"/>
</dbReference>
<protein>
    <submittedName>
        <fullName evidence="1">Uncharacterized protein</fullName>
    </submittedName>
</protein>
<gene>
    <name evidence="1" type="ordered locus">M164_1634</name>
</gene>
<sequence length="164" mass="19069">MNYHLNIKMFIFPFSKNKNMEQIVDFPDPATYNYPEEVKLPDGTLLMGRTPGESPLIMNRKKWRLYPTFKVISYDYDKLELVVQSTQNGVIYKMPKDPITQSILYHLLDNPGSTPEQVVSELLAWGQQNGIDLLSNNDRMFTWASYMYDTISLLITHGLIKIEK</sequence>
<evidence type="ECO:0000313" key="1">
    <source>
        <dbReference type="EMBL" id="ACR42237.1"/>
    </source>
</evidence>
<dbReference type="GeneID" id="7940993"/>
<dbReference type="HOGENOM" id="CLU_1718290_0_0_2"/>
<organism evidence="1 2">
    <name type="scientific">Saccharolobus islandicus (strain M.16.4 / Kamchatka #3)</name>
    <name type="common">Sulfolobus islandicus</name>
    <dbReference type="NCBI Taxonomy" id="426118"/>
    <lineage>
        <taxon>Archaea</taxon>
        <taxon>Thermoproteota</taxon>
        <taxon>Thermoprotei</taxon>
        <taxon>Sulfolobales</taxon>
        <taxon>Sulfolobaceae</taxon>
        <taxon>Saccharolobus</taxon>
    </lineage>
</organism>
<dbReference type="RefSeq" id="WP_012736013.1">
    <property type="nucleotide sequence ID" value="NC_012726.1"/>
</dbReference>
<reference evidence="1 2" key="1">
    <citation type="journal article" date="2009" name="Proc. Natl. Acad. Sci. U.S.A.">
        <title>Biogeography of the Sulfolobus islandicus pan-genome.</title>
        <authorList>
            <person name="Reno M.L."/>
            <person name="Held N.L."/>
            <person name="Fields C.J."/>
            <person name="Burke P.V."/>
            <person name="Whitaker R.J."/>
        </authorList>
    </citation>
    <scope>NUCLEOTIDE SEQUENCE [LARGE SCALE GENOMIC DNA]</scope>
    <source>
        <strain evidence="2">M.16.4 / Kamchatka #3</strain>
    </source>
</reference>